<name>A0A6M4H2F6_9PROT</name>
<dbReference type="Proteomes" id="UP000501534">
    <property type="component" value="Chromosome"/>
</dbReference>
<dbReference type="EMBL" id="CP053069">
    <property type="protein sequence ID" value="QJR12893.1"/>
    <property type="molecule type" value="Genomic_DNA"/>
</dbReference>
<keyword evidence="2" id="KW-1185">Reference proteome</keyword>
<dbReference type="RefSeq" id="WP_171095492.1">
    <property type="nucleotide sequence ID" value="NZ_CP053069.1"/>
</dbReference>
<sequence length="128" mass="13842">MITARRSIRHLRRAAKPVTSGRIRTPQRTAVLAAELRGALMATLGAGRAGSGPTSQRLLQAKLMMVLQRVHSREGLTLPPTGPHAQMRAAIEARRLRDALQLAMRGGHIPMSPALLALQHAIEDLAKP</sequence>
<evidence type="ECO:0000313" key="2">
    <source>
        <dbReference type="Proteomes" id="UP000501534"/>
    </source>
</evidence>
<proteinExistence type="predicted"/>
<dbReference type="AlphaFoldDB" id="A0A6M4H2F6"/>
<reference evidence="1 2" key="1">
    <citation type="submission" date="2020-04" db="EMBL/GenBank/DDBJ databases">
        <title>Usitatibacter rugosus gen. nov., sp. nov. and Usitatibacter palustris sp. nov., novel members of Usitatibacteraceae fam. nov. within the order Nitrosomonadales isolated from soil.</title>
        <authorList>
            <person name="Huber K.J."/>
            <person name="Neumann-Schaal M."/>
            <person name="Geppert A."/>
            <person name="Luckner M."/>
            <person name="Wanner G."/>
            <person name="Overmann J."/>
        </authorList>
    </citation>
    <scope>NUCLEOTIDE SEQUENCE [LARGE SCALE GENOMIC DNA]</scope>
    <source>
        <strain evidence="1 2">0125_3</strain>
    </source>
</reference>
<organism evidence="1 2">
    <name type="scientific">Usitatibacter rugosus</name>
    <dbReference type="NCBI Taxonomy" id="2732067"/>
    <lineage>
        <taxon>Bacteria</taxon>
        <taxon>Pseudomonadati</taxon>
        <taxon>Pseudomonadota</taxon>
        <taxon>Betaproteobacteria</taxon>
        <taxon>Nitrosomonadales</taxon>
        <taxon>Usitatibacteraceae</taxon>
        <taxon>Usitatibacter</taxon>
    </lineage>
</organism>
<gene>
    <name evidence="1" type="ORF">DSM104443_03987</name>
</gene>
<evidence type="ECO:0000313" key="1">
    <source>
        <dbReference type="EMBL" id="QJR12893.1"/>
    </source>
</evidence>
<accession>A0A6M4H2F6</accession>
<dbReference type="KEGG" id="uru:DSM104443_03987"/>
<protein>
    <submittedName>
        <fullName evidence="1">Uncharacterized protein</fullName>
    </submittedName>
</protein>